<dbReference type="Proteomes" id="UP000245998">
    <property type="component" value="Unassembled WGS sequence"/>
</dbReference>
<sequence length="361" mass="39992">MAMGEGSEITVQKVKEEELSETILVTGEIVPEGEQKVFIDPEKGEIKNYFVKENQEVKAGDPLFAYDDSKVQAEFNQAVREKKLVENRSKMERNQISGLDKQIAEAKKNNESKETINQLILEKQQLEIEHEGTKAEIASAQESINAVDKERKEMTVKSKIDGVVVKVDENVAKTESGQGEPAIHIISNKPFKVIGTMSEFDAVKIKPKQPVVIRPKVFKDREWKGVVESVSQFPGEGNSGGEEGEYYGGGGGNVTMYPFKVTITDETAELRQGFHVSLEIKLDGDEKALAVPHSAILDEEGVEVIYVLKDNVLERREVQTGTAGDETIQIVDGAAKDELVVINPNEEMHDGMEVNDFVEAD</sequence>
<feature type="coiled-coil region" evidence="3">
    <location>
        <begin position="89"/>
        <end position="143"/>
    </location>
</feature>
<dbReference type="OrthoDB" id="85226at2"/>
<evidence type="ECO:0000259" key="6">
    <source>
        <dbReference type="Pfam" id="PF25990"/>
    </source>
</evidence>
<dbReference type="PANTHER" id="PTHR32347">
    <property type="entry name" value="EFFLUX SYSTEM COMPONENT YKNX-RELATED"/>
    <property type="match status" value="1"/>
</dbReference>
<evidence type="ECO:0000256" key="3">
    <source>
        <dbReference type="SAM" id="Coils"/>
    </source>
</evidence>
<organism evidence="7 8">
    <name type="scientific">Pueribacillus theae</name>
    <dbReference type="NCBI Taxonomy" id="2171751"/>
    <lineage>
        <taxon>Bacteria</taxon>
        <taxon>Bacillati</taxon>
        <taxon>Bacillota</taxon>
        <taxon>Bacilli</taxon>
        <taxon>Bacillales</taxon>
        <taxon>Bacillaceae</taxon>
        <taxon>Pueribacillus</taxon>
    </lineage>
</organism>
<keyword evidence="2 3" id="KW-0175">Coiled coil</keyword>
<dbReference type="GO" id="GO:0030313">
    <property type="term" value="C:cell envelope"/>
    <property type="evidence" value="ECO:0007669"/>
    <property type="project" value="UniProtKB-SubCell"/>
</dbReference>
<gene>
    <name evidence="7" type="ORF">DCC39_11945</name>
</gene>
<accession>A0A2U1JY86</accession>
<dbReference type="InterPro" id="IPR058639">
    <property type="entry name" value="BSH_YknX-like"/>
</dbReference>
<reference evidence="7 8" key="1">
    <citation type="submission" date="2018-04" db="EMBL/GenBank/DDBJ databases">
        <title>Camelliibacillus theae gen. nov., sp. nov., isolated from Pu'er tea.</title>
        <authorList>
            <person name="Niu L."/>
        </authorList>
    </citation>
    <scope>NUCLEOTIDE SEQUENCE [LARGE SCALE GENOMIC DNA]</scope>
    <source>
        <strain evidence="7 8">T8</strain>
    </source>
</reference>
<dbReference type="Gene3D" id="2.40.30.170">
    <property type="match status" value="1"/>
</dbReference>
<dbReference type="EMBL" id="QCZG01000024">
    <property type="protein sequence ID" value="PWA10102.1"/>
    <property type="molecule type" value="Genomic_DNA"/>
</dbReference>
<comment type="subcellular location">
    <subcellularLocation>
        <location evidence="1">Cell envelope</location>
    </subcellularLocation>
</comment>
<dbReference type="PANTHER" id="PTHR32347:SF14">
    <property type="entry name" value="EFFLUX SYSTEM COMPONENT YKNX-RELATED"/>
    <property type="match status" value="1"/>
</dbReference>
<dbReference type="Gene3D" id="2.40.50.100">
    <property type="match status" value="1"/>
</dbReference>
<evidence type="ECO:0000256" key="1">
    <source>
        <dbReference type="ARBA" id="ARBA00004196"/>
    </source>
</evidence>
<proteinExistence type="predicted"/>
<dbReference type="SUPFAM" id="SSF111369">
    <property type="entry name" value="HlyD-like secretion proteins"/>
    <property type="match status" value="1"/>
</dbReference>
<dbReference type="InterPro" id="IPR050465">
    <property type="entry name" value="UPF0194_transport"/>
</dbReference>
<protein>
    <submittedName>
        <fullName evidence="7">ABC transporter substrate-binding protein</fullName>
    </submittedName>
</protein>
<evidence type="ECO:0000313" key="8">
    <source>
        <dbReference type="Proteomes" id="UP000245998"/>
    </source>
</evidence>
<feature type="domain" description="YknX-like C-terminal permuted SH3-like" evidence="5">
    <location>
        <begin position="288"/>
        <end position="355"/>
    </location>
</feature>
<dbReference type="Pfam" id="PF25984">
    <property type="entry name" value="BSH_YknX"/>
    <property type="match status" value="1"/>
</dbReference>
<keyword evidence="8" id="KW-1185">Reference proteome</keyword>
<evidence type="ECO:0000259" key="5">
    <source>
        <dbReference type="Pfam" id="PF25989"/>
    </source>
</evidence>
<dbReference type="Gene3D" id="2.40.420.20">
    <property type="match status" value="1"/>
</dbReference>
<evidence type="ECO:0000313" key="7">
    <source>
        <dbReference type="EMBL" id="PWA10102.1"/>
    </source>
</evidence>
<dbReference type="AlphaFoldDB" id="A0A2U1JY86"/>
<dbReference type="InterPro" id="IPR058636">
    <property type="entry name" value="Beta-barrel_YknX"/>
</dbReference>
<dbReference type="Pfam" id="PF25989">
    <property type="entry name" value="YknX_C"/>
    <property type="match status" value="1"/>
</dbReference>
<feature type="domain" description="YknX-like barrel-sandwich hybrid" evidence="4">
    <location>
        <begin position="35"/>
        <end position="185"/>
    </location>
</feature>
<dbReference type="InterPro" id="IPR058637">
    <property type="entry name" value="YknX-like_C"/>
</dbReference>
<feature type="domain" description="YknX-like beta-barrel" evidence="6">
    <location>
        <begin position="191"/>
        <end position="280"/>
    </location>
</feature>
<evidence type="ECO:0000259" key="4">
    <source>
        <dbReference type="Pfam" id="PF25984"/>
    </source>
</evidence>
<dbReference type="Pfam" id="PF25990">
    <property type="entry name" value="Beta-barrel_YknX"/>
    <property type="match status" value="1"/>
</dbReference>
<comment type="caution">
    <text evidence="7">The sequence shown here is derived from an EMBL/GenBank/DDBJ whole genome shotgun (WGS) entry which is preliminary data.</text>
</comment>
<name>A0A2U1JY86_9BACI</name>
<evidence type="ECO:0000256" key="2">
    <source>
        <dbReference type="ARBA" id="ARBA00023054"/>
    </source>
</evidence>